<dbReference type="PANTHER" id="PTHR23088">
    <property type="entry name" value="NITRILASE-RELATED"/>
    <property type="match status" value="1"/>
</dbReference>
<comment type="caution">
    <text evidence="5">The sequence shown here is derived from an EMBL/GenBank/DDBJ whole genome shotgun (WGS) entry which is preliminary data.</text>
</comment>
<dbReference type="Pfam" id="PF00795">
    <property type="entry name" value="CN_hydrolase"/>
    <property type="match status" value="1"/>
</dbReference>
<dbReference type="Gene3D" id="3.60.110.10">
    <property type="entry name" value="Carbon-nitrogen hydrolase"/>
    <property type="match status" value="1"/>
</dbReference>
<dbReference type="InterPro" id="IPR003010">
    <property type="entry name" value="C-N_Hydrolase"/>
</dbReference>
<dbReference type="InterPro" id="IPR036526">
    <property type="entry name" value="C-N_Hydrolase_sf"/>
</dbReference>
<evidence type="ECO:0000313" key="5">
    <source>
        <dbReference type="EMBL" id="MDV6313896.1"/>
    </source>
</evidence>
<evidence type="ECO:0000313" key="7">
    <source>
        <dbReference type="Proteomes" id="UP001185922"/>
    </source>
</evidence>
<keyword evidence="6" id="KW-1185">Reference proteome</keyword>
<accession>A0AAE4R7E1</accession>
<dbReference type="InterPro" id="IPR001110">
    <property type="entry name" value="UPF0012_CS"/>
</dbReference>
<evidence type="ECO:0000256" key="2">
    <source>
        <dbReference type="SAM" id="MobiDB-lite"/>
    </source>
</evidence>
<dbReference type="PROSITE" id="PS50263">
    <property type="entry name" value="CN_HYDROLASE"/>
    <property type="match status" value="1"/>
</dbReference>
<organism evidence="5 7">
    <name type="scientific">Gordonia amicalis</name>
    <dbReference type="NCBI Taxonomy" id="89053"/>
    <lineage>
        <taxon>Bacteria</taxon>
        <taxon>Bacillati</taxon>
        <taxon>Actinomycetota</taxon>
        <taxon>Actinomycetes</taxon>
        <taxon>Mycobacteriales</taxon>
        <taxon>Gordoniaceae</taxon>
        <taxon>Gordonia</taxon>
    </lineage>
</organism>
<dbReference type="GO" id="GO:0016787">
    <property type="term" value="F:hydrolase activity"/>
    <property type="evidence" value="ECO:0007669"/>
    <property type="project" value="UniProtKB-KW"/>
</dbReference>
<keyword evidence="5" id="KW-0378">Hydrolase</keyword>
<dbReference type="PANTHER" id="PTHR23088:SF27">
    <property type="entry name" value="DEAMINATED GLUTATHIONE AMIDASE"/>
    <property type="match status" value="1"/>
</dbReference>
<gene>
    <name evidence="4" type="ORF">R3P94_21680</name>
    <name evidence="5" type="ORF">R3Q15_18710</name>
</gene>
<comment type="similarity">
    <text evidence="1">Belongs to the carbon-nitrogen hydrolase superfamily. NIT1/NIT2 family.</text>
</comment>
<dbReference type="Proteomes" id="UP001185779">
    <property type="component" value="Unassembled WGS sequence"/>
</dbReference>
<evidence type="ECO:0000256" key="1">
    <source>
        <dbReference type="ARBA" id="ARBA00010613"/>
    </source>
</evidence>
<reference evidence="5 6" key="1">
    <citation type="submission" date="2023-10" db="EMBL/GenBank/DDBJ databases">
        <title>Development of a sustainable strategy for remediation of hydrocarbon-contaminated territories based on the waste exchange concept.</title>
        <authorList>
            <person name="Krivoruchko A."/>
        </authorList>
    </citation>
    <scope>NUCLEOTIDE SEQUENCE</scope>
    <source>
        <strain evidence="4 6">IEGM 1266</strain>
        <strain evidence="5">IEGM 1279</strain>
    </source>
</reference>
<feature type="compositionally biased region" description="Basic and acidic residues" evidence="2">
    <location>
        <begin position="279"/>
        <end position="291"/>
    </location>
</feature>
<proteinExistence type="inferred from homology"/>
<protein>
    <submittedName>
        <fullName evidence="5">Carbon-nitrogen hydrolase family protein</fullName>
    </submittedName>
</protein>
<dbReference type="CDD" id="cd07581">
    <property type="entry name" value="nitrilase_3"/>
    <property type="match status" value="1"/>
</dbReference>
<dbReference type="SUPFAM" id="SSF56317">
    <property type="entry name" value="Carbon-nitrogen hydrolase"/>
    <property type="match status" value="1"/>
</dbReference>
<dbReference type="EMBL" id="JAWLKI010000037">
    <property type="protein sequence ID" value="MDV6309881.1"/>
    <property type="molecule type" value="Genomic_DNA"/>
</dbReference>
<evidence type="ECO:0000313" key="4">
    <source>
        <dbReference type="EMBL" id="MDV6309881.1"/>
    </source>
</evidence>
<dbReference type="AlphaFoldDB" id="A0AAE4R7E1"/>
<dbReference type="EMBL" id="JAWLKH010000024">
    <property type="protein sequence ID" value="MDV6313896.1"/>
    <property type="molecule type" value="Genomic_DNA"/>
</dbReference>
<dbReference type="PROSITE" id="PS01227">
    <property type="entry name" value="UPF0012"/>
    <property type="match status" value="1"/>
</dbReference>
<feature type="region of interest" description="Disordered" evidence="2">
    <location>
        <begin position="269"/>
        <end position="291"/>
    </location>
</feature>
<sequence length="291" mass="30617">MRVAMAQISSTDDPSENLATLRAATQEAASRGARLVVFPEATMCRFGVPLKPVAEELDGSWARGVSEVAASAGVTVVAGMFTPSDDGRVFNTVLVAHPDGSRLGYDKLHLYDAFGFHESKTVAPGAEPVTFEVDGVTVGVATCYDIRFPALFTTLARRGAQVIVVPTSWGAGPGKIHQWEVLATARALDSTTFVVAVGQALPPDEAVAGSGAPTGIGHSQITDPFGTVVAAYPETVCVDVHDLDLELVEKARMQLAVLANERALPVGDAVHSELTPAGERLRESDDRGRNP</sequence>
<evidence type="ECO:0000313" key="6">
    <source>
        <dbReference type="Proteomes" id="UP001185779"/>
    </source>
</evidence>
<dbReference type="Proteomes" id="UP001185922">
    <property type="component" value="Unassembled WGS sequence"/>
</dbReference>
<name>A0AAE4R7E1_9ACTN</name>
<evidence type="ECO:0000259" key="3">
    <source>
        <dbReference type="PROSITE" id="PS50263"/>
    </source>
</evidence>
<feature type="domain" description="CN hydrolase" evidence="3">
    <location>
        <begin position="1"/>
        <end position="247"/>
    </location>
</feature>
<dbReference type="RefSeq" id="WP_024500203.1">
    <property type="nucleotide sequence ID" value="NZ_JAWLKH010000024.1"/>
</dbReference>